<dbReference type="Pfam" id="PF13193">
    <property type="entry name" value="AMP-binding_C"/>
    <property type="match status" value="1"/>
</dbReference>
<dbReference type="InterPro" id="IPR042099">
    <property type="entry name" value="ANL_N_sf"/>
</dbReference>
<evidence type="ECO:0000313" key="6">
    <source>
        <dbReference type="Proteomes" id="UP001596547"/>
    </source>
</evidence>
<name>A0ABD6AEN5_9EURY</name>
<comment type="similarity">
    <text evidence="1">Belongs to the ATP-dependent AMP-binding enzyme family.</text>
</comment>
<dbReference type="RefSeq" id="WP_276306340.1">
    <property type="nucleotide sequence ID" value="NZ_CP119993.1"/>
</dbReference>
<gene>
    <name evidence="5" type="ORF">ACFQPE_18775</name>
</gene>
<dbReference type="EMBL" id="JBHTBF010000003">
    <property type="protein sequence ID" value="MFC7318825.1"/>
    <property type="molecule type" value="Genomic_DNA"/>
</dbReference>
<keyword evidence="6" id="KW-1185">Reference proteome</keyword>
<dbReference type="InterPro" id="IPR025110">
    <property type="entry name" value="AMP-bd_C"/>
</dbReference>
<dbReference type="InterPro" id="IPR000873">
    <property type="entry name" value="AMP-dep_synth/lig_dom"/>
</dbReference>
<accession>A0ABD6AEN5</accession>
<keyword evidence="2" id="KW-0436">Ligase</keyword>
<sequence length="512" mass="56807">MRQANFGYIIRKKSYYFPNEVAIVEQATRDEYTYEELERRSNSVARELTDRGIGEGDRVCGLFRNSVEFFDLFFATCKLGAVIAPFNYRLSADELEYLLADVDPALFVYEGVFEDTASRLSLDEIPTVRIGDPGEEHGLDADDWTAFYENPGTEVPVADGFDDPAILLYTSGSTGRPKGVPLSHKNIFFSSVSYIVDTELNSDDVTVTSSPVFHVGGLNIFTLPLLHMGGTVILQQEFVPEETWEVMAEYDVTKLFAIPTMLNSMVHVDGWQDLDLSALDLVVGGGEPVPSELKAAFREIDVPCVAAYGLTETTDGSLVLRPEHAMEKPPKCNGMTFTHVDAKVVDEEGDEVSSGEAGELLHRGPTVSEGYLGLPEKTEQAWTDGWFHTGDIAEVDEDGFYHIHGRVDDMIISGGENIYPSEVEEALYSHPQVEEVVVFGVPDDRWGQIVKAVIATVDDEAIPTEEVREFLESRLARFKHPKEFVFVDGLPKSGTGKIERQTVLERYGATDI</sequence>
<feature type="domain" description="AMP-dependent synthetase/ligase" evidence="3">
    <location>
        <begin position="15"/>
        <end position="372"/>
    </location>
</feature>
<evidence type="ECO:0000256" key="1">
    <source>
        <dbReference type="ARBA" id="ARBA00006432"/>
    </source>
</evidence>
<feature type="domain" description="AMP-binding enzyme C-terminal" evidence="4">
    <location>
        <begin position="422"/>
        <end position="497"/>
    </location>
</feature>
<dbReference type="Pfam" id="PF00501">
    <property type="entry name" value="AMP-binding"/>
    <property type="match status" value="1"/>
</dbReference>
<evidence type="ECO:0000256" key="2">
    <source>
        <dbReference type="ARBA" id="ARBA00022598"/>
    </source>
</evidence>
<evidence type="ECO:0000259" key="3">
    <source>
        <dbReference type="Pfam" id="PF00501"/>
    </source>
</evidence>
<dbReference type="Gene3D" id="3.40.50.12780">
    <property type="entry name" value="N-terminal domain of ligase-like"/>
    <property type="match status" value="1"/>
</dbReference>
<dbReference type="AlphaFoldDB" id="A0ABD6AEN5"/>
<dbReference type="InterPro" id="IPR020845">
    <property type="entry name" value="AMP-binding_CS"/>
</dbReference>
<dbReference type="GeneID" id="79316987"/>
<dbReference type="InterPro" id="IPR045851">
    <property type="entry name" value="AMP-bd_C_sf"/>
</dbReference>
<evidence type="ECO:0000313" key="5">
    <source>
        <dbReference type="EMBL" id="MFC7318825.1"/>
    </source>
</evidence>
<dbReference type="FunFam" id="3.30.300.30:FF:000008">
    <property type="entry name" value="2,3-dihydroxybenzoate-AMP ligase"/>
    <property type="match status" value="1"/>
</dbReference>
<dbReference type="PANTHER" id="PTHR43201">
    <property type="entry name" value="ACYL-COA SYNTHETASE"/>
    <property type="match status" value="1"/>
</dbReference>
<dbReference type="PROSITE" id="PS00455">
    <property type="entry name" value="AMP_BINDING"/>
    <property type="match status" value="1"/>
</dbReference>
<organism evidence="5 6">
    <name type="scientific">Halomarina halobia</name>
    <dbReference type="NCBI Taxonomy" id="3033386"/>
    <lineage>
        <taxon>Archaea</taxon>
        <taxon>Methanobacteriati</taxon>
        <taxon>Methanobacteriota</taxon>
        <taxon>Stenosarchaea group</taxon>
        <taxon>Halobacteria</taxon>
        <taxon>Halobacteriales</taxon>
        <taxon>Natronomonadaceae</taxon>
        <taxon>Halomarina</taxon>
    </lineage>
</organism>
<reference evidence="5 6" key="1">
    <citation type="journal article" date="2019" name="Int. J. Syst. Evol. Microbiol.">
        <title>The Global Catalogue of Microorganisms (GCM) 10K type strain sequencing project: providing services to taxonomists for standard genome sequencing and annotation.</title>
        <authorList>
            <consortium name="The Broad Institute Genomics Platform"/>
            <consortium name="The Broad Institute Genome Sequencing Center for Infectious Disease"/>
            <person name="Wu L."/>
            <person name="Ma J."/>
        </authorList>
    </citation>
    <scope>NUCLEOTIDE SEQUENCE [LARGE SCALE GENOMIC DNA]</scope>
    <source>
        <strain evidence="5 6">PSR21</strain>
    </source>
</reference>
<dbReference type="GO" id="GO:0016874">
    <property type="term" value="F:ligase activity"/>
    <property type="evidence" value="ECO:0007669"/>
    <property type="project" value="UniProtKB-KW"/>
</dbReference>
<comment type="caution">
    <text evidence="5">The sequence shown here is derived from an EMBL/GenBank/DDBJ whole genome shotgun (WGS) entry which is preliminary data.</text>
</comment>
<dbReference type="Proteomes" id="UP001596547">
    <property type="component" value="Unassembled WGS sequence"/>
</dbReference>
<protein>
    <submittedName>
        <fullName evidence="5">AMP-binding protein</fullName>
    </submittedName>
</protein>
<evidence type="ECO:0000259" key="4">
    <source>
        <dbReference type="Pfam" id="PF13193"/>
    </source>
</evidence>
<dbReference type="Gene3D" id="3.30.300.30">
    <property type="match status" value="1"/>
</dbReference>
<dbReference type="PANTHER" id="PTHR43201:SF5">
    <property type="entry name" value="MEDIUM-CHAIN ACYL-COA LIGASE ACSF2, MITOCHONDRIAL"/>
    <property type="match status" value="1"/>
</dbReference>
<proteinExistence type="inferred from homology"/>
<dbReference type="SUPFAM" id="SSF56801">
    <property type="entry name" value="Acetyl-CoA synthetase-like"/>
    <property type="match status" value="1"/>
</dbReference>